<gene>
    <name evidence="1" type="ORF">RHS01_08185</name>
</gene>
<comment type="caution">
    <text evidence="1">The sequence shown here is derived from an EMBL/GenBank/DDBJ whole genome shotgun (WGS) entry which is preliminary data.</text>
</comment>
<dbReference type="Proteomes" id="UP000614334">
    <property type="component" value="Unassembled WGS sequence"/>
</dbReference>
<evidence type="ECO:0000313" key="1">
    <source>
        <dbReference type="EMBL" id="KAF8751740.1"/>
    </source>
</evidence>
<name>A0A8H7M2J5_9AGAM</name>
<proteinExistence type="predicted"/>
<accession>A0A8H7M2J5</accession>
<dbReference type="AlphaFoldDB" id="A0A8H7M2J5"/>
<sequence>MNQRELYTERIGAIYTHYSTSWNSTAALHPGITLDRAGTTAYKTKLTLDIDSTRTCARVSVRADVG</sequence>
<evidence type="ECO:0000313" key="2">
    <source>
        <dbReference type="Proteomes" id="UP000614334"/>
    </source>
</evidence>
<dbReference type="EMBL" id="JACYCF010000017">
    <property type="protein sequence ID" value="KAF8751740.1"/>
    <property type="molecule type" value="Genomic_DNA"/>
</dbReference>
<reference evidence="1" key="1">
    <citation type="submission" date="2020-09" db="EMBL/GenBank/DDBJ databases">
        <title>Comparative genome analyses of four rice-infecting Rhizoctonia solani isolates reveal extensive enrichment of homogalacturonan modification genes.</title>
        <authorList>
            <person name="Lee D.-Y."/>
            <person name="Jeon J."/>
            <person name="Kim K.-T."/>
            <person name="Cheong K."/>
            <person name="Song H."/>
            <person name="Choi G."/>
            <person name="Ko J."/>
            <person name="Opiyo S.O."/>
            <person name="Zuo S."/>
            <person name="Madhav S."/>
            <person name="Lee Y.-H."/>
            <person name="Wang G.-L."/>
        </authorList>
    </citation>
    <scope>NUCLEOTIDE SEQUENCE</scope>
    <source>
        <strain evidence="1">AG1-IA B2</strain>
    </source>
</reference>
<protein>
    <submittedName>
        <fullName evidence="1">Uncharacterized protein</fullName>
    </submittedName>
</protein>
<organism evidence="1 2">
    <name type="scientific">Rhizoctonia solani</name>
    <dbReference type="NCBI Taxonomy" id="456999"/>
    <lineage>
        <taxon>Eukaryota</taxon>
        <taxon>Fungi</taxon>
        <taxon>Dikarya</taxon>
        <taxon>Basidiomycota</taxon>
        <taxon>Agaricomycotina</taxon>
        <taxon>Agaricomycetes</taxon>
        <taxon>Cantharellales</taxon>
        <taxon>Ceratobasidiaceae</taxon>
        <taxon>Rhizoctonia</taxon>
    </lineage>
</organism>